<dbReference type="Proteomes" id="UP000008898">
    <property type="component" value="Chromosome"/>
</dbReference>
<keyword evidence="4" id="KW-1185">Reference proteome</keyword>
<gene>
    <name evidence="3" type="ordered locus">zobellia_4165</name>
</gene>
<dbReference type="PANTHER" id="PTHR44520:SF2">
    <property type="entry name" value="RESPONSE REGULATOR RCP1"/>
    <property type="match status" value="1"/>
</dbReference>
<dbReference type="RefSeq" id="WP_013995488.1">
    <property type="nucleotide sequence ID" value="NC_015844.1"/>
</dbReference>
<evidence type="ECO:0000256" key="1">
    <source>
        <dbReference type="PROSITE-ProRule" id="PRU00169"/>
    </source>
</evidence>
<dbReference type="EMBL" id="FP476056">
    <property type="protein sequence ID" value="CAZ98300.1"/>
    <property type="molecule type" value="Genomic_DNA"/>
</dbReference>
<feature type="modified residue" description="4-aspartylphosphate" evidence="1">
    <location>
        <position position="63"/>
    </location>
</feature>
<evidence type="ECO:0000259" key="2">
    <source>
        <dbReference type="PROSITE" id="PS50110"/>
    </source>
</evidence>
<feature type="domain" description="Response regulatory" evidence="2">
    <location>
        <begin position="6"/>
        <end position="132"/>
    </location>
</feature>
<sequence>MEPSFHLCIIDDDEIYRFTTIQSVKFLGKEHKSSVFSNGEDALAFITENLDKPAVLPDFIFLDIDMPIMDGFQFLEGYRPLVPKIGKSIEIYMVSSSVDPEDIERARAYPMVVDYISKPLDSDRLKTIMNAG</sequence>
<reference evidence="4" key="1">
    <citation type="submission" date="2009-07" db="EMBL/GenBank/DDBJ databases">
        <title>Complete genome sequence of Zobellia galactanivorans Dsij.</title>
        <authorList>
            <consortium name="Genoscope - CEA"/>
        </authorList>
    </citation>
    <scope>NUCLEOTIDE SEQUENCE [LARGE SCALE GENOMIC DNA]</scope>
    <source>
        <strain evidence="4">DSM 12802 / CCUG 47099 / CIP 106680 / NCIMB 13871 / Dsij</strain>
    </source>
</reference>
<protein>
    <submittedName>
        <fullName evidence="3">Two-component system-Response regulator, receiver domain</fullName>
    </submittedName>
</protein>
<evidence type="ECO:0000313" key="3">
    <source>
        <dbReference type="EMBL" id="CAZ98300.1"/>
    </source>
</evidence>
<dbReference type="OrthoDB" id="673128at2"/>
<keyword evidence="1" id="KW-0597">Phosphoprotein</keyword>
<dbReference type="GO" id="GO:0000160">
    <property type="term" value="P:phosphorelay signal transduction system"/>
    <property type="evidence" value="ECO:0007669"/>
    <property type="project" value="InterPro"/>
</dbReference>
<dbReference type="Gene3D" id="3.40.50.2300">
    <property type="match status" value="1"/>
</dbReference>
<dbReference type="InterPro" id="IPR011006">
    <property type="entry name" value="CheY-like_superfamily"/>
</dbReference>
<dbReference type="PANTHER" id="PTHR44520">
    <property type="entry name" value="RESPONSE REGULATOR RCP1-RELATED"/>
    <property type="match status" value="1"/>
</dbReference>
<dbReference type="SUPFAM" id="SSF52172">
    <property type="entry name" value="CheY-like"/>
    <property type="match status" value="1"/>
</dbReference>
<proteinExistence type="predicted"/>
<dbReference type="PROSITE" id="PS50110">
    <property type="entry name" value="RESPONSE_REGULATORY"/>
    <property type="match status" value="1"/>
</dbReference>
<name>G0L7U6_ZOBGA</name>
<reference evidence="3 4" key="2">
    <citation type="journal article" date="2012" name="Environ. Microbiol.">
        <title>Characterization of the first alginolytic operons in a marine bacterium: from their emergence in marine Flavobacteriia to their independent transfers to marine Proteobacteria and human gut Bacteroides.</title>
        <authorList>
            <person name="Thomas F."/>
            <person name="Barbeyron T."/>
            <person name="Tonon T."/>
            <person name="Genicot S."/>
            <person name="Czjzek M."/>
            <person name="Michel G."/>
        </authorList>
    </citation>
    <scope>NUCLEOTIDE SEQUENCE [LARGE SCALE GENOMIC DNA]</scope>
    <source>
        <strain evidence="4">DSM 12802 / CCUG 47099 / CIP 106680 / NCIMB 13871 / Dsij</strain>
    </source>
</reference>
<dbReference type="InterPro" id="IPR052893">
    <property type="entry name" value="TCS_response_regulator"/>
</dbReference>
<dbReference type="HOGENOM" id="CLU_000445_69_17_10"/>
<organism evidence="3 4">
    <name type="scientific">Zobellia galactanivorans (strain DSM 12802 / CCUG 47099 / CIP 106680 / NCIMB 13871 / Dsij)</name>
    <dbReference type="NCBI Taxonomy" id="63186"/>
    <lineage>
        <taxon>Bacteria</taxon>
        <taxon>Pseudomonadati</taxon>
        <taxon>Bacteroidota</taxon>
        <taxon>Flavobacteriia</taxon>
        <taxon>Flavobacteriales</taxon>
        <taxon>Flavobacteriaceae</taxon>
        <taxon>Zobellia</taxon>
    </lineage>
</organism>
<accession>G0L7U6</accession>
<evidence type="ECO:0000313" key="4">
    <source>
        <dbReference type="Proteomes" id="UP000008898"/>
    </source>
</evidence>
<dbReference type="InterPro" id="IPR001789">
    <property type="entry name" value="Sig_transdc_resp-reg_receiver"/>
</dbReference>
<dbReference type="STRING" id="63186.ZOBELLIA_4165"/>
<dbReference type="CDD" id="cd17546">
    <property type="entry name" value="REC_hyHK_CKI1_RcsC-like"/>
    <property type="match status" value="1"/>
</dbReference>
<dbReference type="SMART" id="SM00448">
    <property type="entry name" value="REC"/>
    <property type="match status" value="1"/>
</dbReference>
<dbReference type="KEGG" id="zga:ZOBELLIA_4165"/>
<dbReference type="Pfam" id="PF00072">
    <property type="entry name" value="Response_reg"/>
    <property type="match status" value="1"/>
</dbReference>
<dbReference type="AlphaFoldDB" id="G0L7U6"/>